<accession>A0ABD2ZBD5</accession>
<gene>
    <name evidence="1" type="ORF">ACH5RR_023296</name>
</gene>
<keyword evidence="2" id="KW-1185">Reference proteome</keyword>
<evidence type="ECO:0000313" key="2">
    <source>
        <dbReference type="Proteomes" id="UP001630127"/>
    </source>
</evidence>
<dbReference type="AlphaFoldDB" id="A0ABD2ZBD5"/>
<comment type="caution">
    <text evidence="1">The sequence shown here is derived from an EMBL/GenBank/DDBJ whole genome shotgun (WGS) entry which is preliminary data.</text>
</comment>
<protein>
    <submittedName>
        <fullName evidence="1">Uncharacterized protein</fullName>
    </submittedName>
</protein>
<reference evidence="1 2" key="1">
    <citation type="submission" date="2024-11" db="EMBL/GenBank/DDBJ databases">
        <title>A near-complete genome assembly of Cinchona calisaya.</title>
        <authorList>
            <person name="Lian D.C."/>
            <person name="Zhao X.W."/>
            <person name="Wei L."/>
        </authorList>
    </citation>
    <scope>NUCLEOTIDE SEQUENCE [LARGE SCALE GENOMIC DNA]</scope>
    <source>
        <tissue evidence="1">Nenye</tissue>
    </source>
</reference>
<proteinExistence type="predicted"/>
<evidence type="ECO:0000313" key="1">
    <source>
        <dbReference type="EMBL" id="KAL3516394.1"/>
    </source>
</evidence>
<name>A0ABD2ZBD5_9GENT</name>
<sequence length="111" mass="11987">MGAIALVIGTGLEKVQPRTTVVLFRVAAIEVEDEEATVMFSSLLAYTTTMPSSLAPVLAMCDAIPVSGTGLYSYQPLPTKSMREKETLSLTEAIVCRSSIIAGNLHENRRR</sequence>
<organism evidence="1 2">
    <name type="scientific">Cinchona calisaya</name>
    <dbReference type="NCBI Taxonomy" id="153742"/>
    <lineage>
        <taxon>Eukaryota</taxon>
        <taxon>Viridiplantae</taxon>
        <taxon>Streptophyta</taxon>
        <taxon>Embryophyta</taxon>
        <taxon>Tracheophyta</taxon>
        <taxon>Spermatophyta</taxon>
        <taxon>Magnoliopsida</taxon>
        <taxon>eudicotyledons</taxon>
        <taxon>Gunneridae</taxon>
        <taxon>Pentapetalae</taxon>
        <taxon>asterids</taxon>
        <taxon>lamiids</taxon>
        <taxon>Gentianales</taxon>
        <taxon>Rubiaceae</taxon>
        <taxon>Cinchonoideae</taxon>
        <taxon>Cinchoneae</taxon>
        <taxon>Cinchona</taxon>
    </lineage>
</organism>
<dbReference type="EMBL" id="JBJUIK010000010">
    <property type="protein sequence ID" value="KAL3516394.1"/>
    <property type="molecule type" value="Genomic_DNA"/>
</dbReference>
<dbReference type="Proteomes" id="UP001630127">
    <property type="component" value="Unassembled WGS sequence"/>
</dbReference>